<reference evidence="1" key="1">
    <citation type="journal article" date="2014" name="Front. Microbiol.">
        <title>High frequency of phylogenetically diverse reductive dehalogenase-homologous genes in deep subseafloor sedimentary metagenomes.</title>
        <authorList>
            <person name="Kawai M."/>
            <person name="Futagami T."/>
            <person name="Toyoda A."/>
            <person name="Takaki Y."/>
            <person name="Nishi S."/>
            <person name="Hori S."/>
            <person name="Arai W."/>
            <person name="Tsubouchi T."/>
            <person name="Morono Y."/>
            <person name="Uchiyama I."/>
            <person name="Ito T."/>
            <person name="Fujiyama A."/>
            <person name="Inagaki F."/>
            <person name="Takami H."/>
        </authorList>
    </citation>
    <scope>NUCLEOTIDE SEQUENCE</scope>
    <source>
        <strain evidence="1">Expedition CK06-06</strain>
    </source>
</reference>
<dbReference type="AlphaFoldDB" id="X0YAL9"/>
<proteinExistence type="predicted"/>
<gene>
    <name evidence="1" type="ORF">S01H1_77819</name>
</gene>
<sequence length="231" mass="25253">LILGAVGLFFVSTLIPLLPNYEQSLTATDAEGVHLVAQMRPLPRIPETFFVTHSSDAVTFSEPSTRSGRPAGVALHDEWLHCLLSDGSLVKLSGDKWEPIPAQLDWPILGIAVVADKLMGFGQSKDHARILTATLDNDTWRTGTPIDHEGDNIPFFQGVHSAGNDYVVWMEFRLEAENVAHRVHIGSITDGRLKHLPSLSFEGPIGMTAVGDETGVHVFFQEISIGPGQRR</sequence>
<protein>
    <submittedName>
        <fullName evidence="1">Uncharacterized protein</fullName>
    </submittedName>
</protein>
<comment type="caution">
    <text evidence="1">The sequence shown here is derived from an EMBL/GenBank/DDBJ whole genome shotgun (WGS) entry which is preliminary data.</text>
</comment>
<feature type="non-terminal residue" evidence="1">
    <location>
        <position position="1"/>
    </location>
</feature>
<feature type="non-terminal residue" evidence="1">
    <location>
        <position position="231"/>
    </location>
</feature>
<name>X0YAL9_9ZZZZ</name>
<evidence type="ECO:0000313" key="1">
    <source>
        <dbReference type="EMBL" id="GAG52880.1"/>
    </source>
</evidence>
<accession>X0YAL9</accession>
<dbReference type="EMBL" id="BARS01052333">
    <property type="protein sequence ID" value="GAG52880.1"/>
    <property type="molecule type" value="Genomic_DNA"/>
</dbReference>
<organism evidence="1">
    <name type="scientific">marine sediment metagenome</name>
    <dbReference type="NCBI Taxonomy" id="412755"/>
    <lineage>
        <taxon>unclassified sequences</taxon>
        <taxon>metagenomes</taxon>
        <taxon>ecological metagenomes</taxon>
    </lineage>
</organism>